<dbReference type="InterPro" id="IPR018188">
    <property type="entry name" value="RNase_T2_His_AS_1"/>
</dbReference>
<comment type="similarity">
    <text evidence="1 2">Belongs to the RNase T2 family.</text>
</comment>
<evidence type="ECO:0000256" key="2">
    <source>
        <dbReference type="RuleBase" id="RU004328"/>
    </source>
</evidence>
<gene>
    <name evidence="4" type="ORF">FRX31_032248</name>
</gene>
<dbReference type="AlphaFoldDB" id="A0A7J6V1V1"/>
<dbReference type="OrthoDB" id="1706374at2759"/>
<dbReference type="Proteomes" id="UP000554482">
    <property type="component" value="Unassembled WGS sequence"/>
</dbReference>
<dbReference type="GO" id="GO:0033897">
    <property type="term" value="F:ribonuclease T2 activity"/>
    <property type="evidence" value="ECO:0007669"/>
    <property type="project" value="InterPro"/>
</dbReference>
<protein>
    <submittedName>
        <fullName evidence="4">Uncharacterized protein</fullName>
    </submittedName>
</protein>
<feature type="chain" id="PRO_5029859748" evidence="3">
    <location>
        <begin position="26"/>
        <end position="126"/>
    </location>
</feature>
<dbReference type="PROSITE" id="PS00530">
    <property type="entry name" value="RNASE_T2_1"/>
    <property type="match status" value="1"/>
</dbReference>
<evidence type="ECO:0000256" key="3">
    <source>
        <dbReference type="SAM" id="SignalP"/>
    </source>
</evidence>
<accession>A0A7J6V1V1</accession>
<keyword evidence="5" id="KW-1185">Reference proteome</keyword>
<dbReference type="SUPFAM" id="SSF55895">
    <property type="entry name" value="Ribonuclease Rh-like"/>
    <property type="match status" value="1"/>
</dbReference>
<keyword evidence="3" id="KW-0732">Signal</keyword>
<sequence>MMKSHGVLMKRLLLMVQELLMKSHGVLKLEATKTCSHRFQSGFDHNGNAMYTDHFFLAMQWQYGRAGEFTIHGLWPGDSQKLTSPPEFCDRGNTLSPIAIQPLRTDLHSYWPDLERGNDYKFWELE</sequence>
<evidence type="ECO:0000256" key="1">
    <source>
        <dbReference type="ARBA" id="ARBA00007469"/>
    </source>
</evidence>
<feature type="signal peptide" evidence="3">
    <location>
        <begin position="1"/>
        <end position="25"/>
    </location>
</feature>
<reference evidence="4 5" key="1">
    <citation type="submission" date="2020-06" db="EMBL/GenBank/DDBJ databases">
        <title>Transcriptomic and genomic resources for Thalictrum thalictroides and T. hernandezii: Facilitating candidate gene discovery in an emerging model plant lineage.</title>
        <authorList>
            <person name="Arias T."/>
            <person name="Riano-Pachon D.M."/>
            <person name="Di Stilio V.S."/>
        </authorList>
    </citation>
    <scope>NUCLEOTIDE SEQUENCE [LARGE SCALE GENOMIC DNA]</scope>
    <source>
        <strain evidence="5">cv. WT478/WT964</strain>
        <tissue evidence="4">Leaves</tissue>
    </source>
</reference>
<comment type="caution">
    <text evidence="4">The sequence shown here is derived from an EMBL/GenBank/DDBJ whole genome shotgun (WGS) entry which is preliminary data.</text>
</comment>
<dbReference type="EMBL" id="JABWDY010040365">
    <property type="protein sequence ID" value="KAF5178165.1"/>
    <property type="molecule type" value="Genomic_DNA"/>
</dbReference>
<evidence type="ECO:0000313" key="4">
    <source>
        <dbReference type="EMBL" id="KAF5178165.1"/>
    </source>
</evidence>
<organism evidence="4 5">
    <name type="scientific">Thalictrum thalictroides</name>
    <name type="common">Rue-anemone</name>
    <name type="synonym">Anemone thalictroides</name>
    <dbReference type="NCBI Taxonomy" id="46969"/>
    <lineage>
        <taxon>Eukaryota</taxon>
        <taxon>Viridiplantae</taxon>
        <taxon>Streptophyta</taxon>
        <taxon>Embryophyta</taxon>
        <taxon>Tracheophyta</taxon>
        <taxon>Spermatophyta</taxon>
        <taxon>Magnoliopsida</taxon>
        <taxon>Ranunculales</taxon>
        <taxon>Ranunculaceae</taxon>
        <taxon>Thalictroideae</taxon>
        <taxon>Thalictrum</taxon>
    </lineage>
</organism>
<name>A0A7J6V1V1_THATH</name>
<dbReference type="GO" id="GO:0003723">
    <property type="term" value="F:RNA binding"/>
    <property type="evidence" value="ECO:0007669"/>
    <property type="project" value="InterPro"/>
</dbReference>
<dbReference type="InterPro" id="IPR001568">
    <property type="entry name" value="RNase_T2-like"/>
</dbReference>
<evidence type="ECO:0000313" key="5">
    <source>
        <dbReference type="Proteomes" id="UP000554482"/>
    </source>
</evidence>
<dbReference type="Pfam" id="PF00445">
    <property type="entry name" value="Ribonuclease_T2"/>
    <property type="match status" value="1"/>
</dbReference>
<proteinExistence type="inferred from homology"/>
<dbReference type="InterPro" id="IPR036430">
    <property type="entry name" value="RNase_T2-like_sf"/>
</dbReference>
<dbReference type="Gene3D" id="3.90.730.10">
    <property type="entry name" value="Ribonuclease T2-like"/>
    <property type="match status" value="1"/>
</dbReference>